<organism evidence="3 4">
    <name type="scientific">Ideonella dechloratans</name>
    <dbReference type="NCBI Taxonomy" id="36863"/>
    <lineage>
        <taxon>Bacteria</taxon>
        <taxon>Pseudomonadati</taxon>
        <taxon>Pseudomonadota</taxon>
        <taxon>Betaproteobacteria</taxon>
        <taxon>Burkholderiales</taxon>
        <taxon>Sphaerotilaceae</taxon>
        <taxon>Ideonella</taxon>
    </lineage>
</organism>
<evidence type="ECO:0000313" key="4">
    <source>
        <dbReference type="Proteomes" id="UP000430120"/>
    </source>
</evidence>
<dbReference type="OrthoDB" id="9790035at2"/>
<feature type="domain" description="FAD dependent oxidoreductase" evidence="2">
    <location>
        <begin position="11"/>
        <end position="125"/>
    </location>
</feature>
<name>A0A643F401_IDEDE</name>
<sequence>MASKLRPHAGIAGAGVLGRLLAWRLAHAGWRVSVVDPAPDALAPARGSLFHAPHAAGFTAAGMLSPLAELDQAEPDVAALGWRSLDLWQAIARRLPARADAPQGLVRRQDSRLLAHPSDLGAAQRVLARL</sequence>
<proteinExistence type="predicted"/>
<evidence type="ECO:0000313" key="3">
    <source>
        <dbReference type="EMBL" id="KAB0572865.1"/>
    </source>
</evidence>
<dbReference type="InterPro" id="IPR006076">
    <property type="entry name" value="FAD-dep_OxRdtase"/>
</dbReference>
<accession>A0A643F401</accession>
<comment type="caution">
    <text evidence="3">The sequence shown here is derived from an EMBL/GenBank/DDBJ whole genome shotgun (WGS) entry which is preliminary data.</text>
</comment>
<dbReference type="Gene3D" id="3.50.50.60">
    <property type="entry name" value="FAD/NAD(P)-binding domain"/>
    <property type="match status" value="1"/>
</dbReference>
<protein>
    <submittedName>
        <fullName evidence="3">FAD-dependent oxidoreductase</fullName>
    </submittedName>
</protein>
<dbReference type="InterPro" id="IPR036188">
    <property type="entry name" value="FAD/NAD-bd_sf"/>
</dbReference>
<keyword evidence="1" id="KW-0560">Oxidoreductase</keyword>
<evidence type="ECO:0000256" key="1">
    <source>
        <dbReference type="ARBA" id="ARBA00023002"/>
    </source>
</evidence>
<dbReference type="EMBL" id="VZPB01000093">
    <property type="protein sequence ID" value="KAB0572865.1"/>
    <property type="molecule type" value="Genomic_DNA"/>
</dbReference>
<evidence type="ECO:0000259" key="2">
    <source>
        <dbReference type="Pfam" id="PF01266"/>
    </source>
</evidence>
<dbReference type="Pfam" id="PF01266">
    <property type="entry name" value="DAO"/>
    <property type="match status" value="1"/>
</dbReference>
<dbReference type="GO" id="GO:0016491">
    <property type="term" value="F:oxidoreductase activity"/>
    <property type="evidence" value="ECO:0007669"/>
    <property type="project" value="UniProtKB-KW"/>
</dbReference>
<keyword evidence="4" id="KW-1185">Reference proteome</keyword>
<dbReference type="RefSeq" id="WP_151125967.1">
    <property type="nucleotide sequence ID" value="NZ_VZPB01000093.1"/>
</dbReference>
<dbReference type="Proteomes" id="UP000430120">
    <property type="component" value="Unassembled WGS sequence"/>
</dbReference>
<reference evidence="3 4" key="1">
    <citation type="submission" date="2019-09" db="EMBL/GenBank/DDBJ databases">
        <title>Draft genome sequences of 48 bacterial type strains from the CCUG.</title>
        <authorList>
            <person name="Tunovic T."/>
            <person name="Pineiro-Iglesias B."/>
            <person name="Unosson C."/>
            <person name="Inganas E."/>
            <person name="Ohlen M."/>
            <person name="Cardew S."/>
            <person name="Jensie-Markopoulos S."/>
            <person name="Salva-Serra F."/>
            <person name="Jaen-Luchoro D."/>
            <person name="Karlsson R."/>
            <person name="Svensson-Stadler L."/>
            <person name="Chun J."/>
            <person name="Moore E."/>
        </authorList>
    </citation>
    <scope>NUCLEOTIDE SEQUENCE [LARGE SCALE GENOMIC DNA]</scope>
    <source>
        <strain evidence="3 4">CCUG 30977</strain>
    </source>
</reference>
<gene>
    <name evidence="3" type="ORF">F7Q92_20730</name>
</gene>
<dbReference type="SUPFAM" id="SSF51905">
    <property type="entry name" value="FAD/NAD(P)-binding domain"/>
    <property type="match status" value="1"/>
</dbReference>
<feature type="non-terminal residue" evidence="3">
    <location>
        <position position="130"/>
    </location>
</feature>
<dbReference type="AlphaFoldDB" id="A0A643F401"/>